<name>A0ACC0YSH1_9ROSI</name>
<reference evidence="2" key="1">
    <citation type="journal article" date="2023" name="G3 (Bethesda)">
        <title>Genome assembly and association tests identify interacting loci associated with vigor, precocity, and sex in interspecific pistachio rootstocks.</title>
        <authorList>
            <person name="Palmer W."/>
            <person name="Jacygrad E."/>
            <person name="Sagayaradj S."/>
            <person name="Cavanaugh K."/>
            <person name="Han R."/>
            <person name="Bertier L."/>
            <person name="Beede B."/>
            <person name="Kafkas S."/>
            <person name="Golino D."/>
            <person name="Preece J."/>
            <person name="Michelmore R."/>
        </authorList>
    </citation>
    <scope>NUCLEOTIDE SEQUENCE [LARGE SCALE GENOMIC DNA]</scope>
</reference>
<evidence type="ECO:0000313" key="1">
    <source>
        <dbReference type="EMBL" id="KAJ0041025.1"/>
    </source>
</evidence>
<protein>
    <submittedName>
        <fullName evidence="1">Uncharacterized protein</fullName>
    </submittedName>
</protein>
<dbReference type="Proteomes" id="UP001163603">
    <property type="component" value="Chromosome 5"/>
</dbReference>
<dbReference type="EMBL" id="CM047740">
    <property type="protein sequence ID" value="KAJ0041025.1"/>
    <property type="molecule type" value="Genomic_DNA"/>
</dbReference>
<comment type="caution">
    <text evidence="1">The sequence shown here is derived from an EMBL/GenBank/DDBJ whole genome shotgun (WGS) entry which is preliminary data.</text>
</comment>
<gene>
    <name evidence="1" type="ORF">Pint_27705</name>
</gene>
<evidence type="ECO:0000313" key="2">
    <source>
        <dbReference type="Proteomes" id="UP001163603"/>
    </source>
</evidence>
<organism evidence="1 2">
    <name type="scientific">Pistacia integerrima</name>
    <dbReference type="NCBI Taxonomy" id="434235"/>
    <lineage>
        <taxon>Eukaryota</taxon>
        <taxon>Viridiplantae</taxon>
        <taxon>Streptophyta</taxon>
        <taxon>Embryophyta</taxon>
        <taxon>Tracheophyta</taxon>
        <taxon>Spermatophyta</taxon>
        <taxon>Magnoliopsida</taxon>
        <taxon>eudicotyledons</taxon>
        <taxon>Gunneridae</taxon>
        <taxon>Pentapetalae</taxon>
        <taxon>rosids</taxon>
        <taxon>malvids</taxon>
        <taxon>Sapindales</taxon>
        <taxon>Anacardiaceae</taxon>
        <taxon>Pistacia</taxon>
    </lineage>
</organism>
<keyword evidence="2" id="KW-1185">Reference proteome</keyword>
<sequence>MALLGDDGRGYELARKLEACGVWRTWLGDTYYSSFVHSLSSPATWESFMRADHTKSKSQIHLQLRARALLFDKAAISLFLPNDDPSSASVSKLNPNYLQLHGDDVYFTLENNSQDGVQMRETIGSSNTVPSKNQLKSAYNTGTRYDESQYDMLPQRFRSDELPETWYDRFIEKYKLSRPYKVLLGQRELDKRTPEGMSDYLRVVQKHKRRRVPFLEDQCIGSGNSVSESTSSMQSDSVSDFGNSGDGDIFLPEAMFLMNSVPHFAVPAINREKINLKVELNGILDTLPQVMTRSPVMIERLGIRPEYLGMEQGGNFHRGKNVSEGNNKCLSEEQASQVSQKVIARLLTVSGFDGATKVSLEVFSQLLGRQIRKLGLTLKVLSDGYRQHCSAIELIRMFLEVAGYRTFEVFTELVKEGSRNIVPQTQQQVHGMQPQSQAQQQSTLRLPQQIPRQMNQQIQQVVQPQNLALQLQQQHLERMRKRQPTNPHPGMDMDKDRPTVTAKVENSSELQMDANPLNAVNPRQSQMQFRQQLSNLHSKSSNQLRQLASVQIPQLQTPQVQAPQVQAPQMQTPQVQTPQVQTSPMHTPPLHTPPMHTPPMQTPQVQTQNMGIVRAPPVKVDGFQELMGGDASSKHDSEESKLTSPISK</sequence>
<accession>A0ACC0YSH1</accession>
<proteinExistence type="predicted"/>